<dbReference type="EMBL" id="CP027754">
    <property type="protein sequence ID" value="AZE53838.1"/>
    <property type="molecule type" value="Genomic_DNA"/>
</dbReference>
<organism evidence="1 2">
    <name type="scientific">Pseudomonas synxantha</name>
    <dbReference type="NCBI Taxonomy" id="47883"/>
    <lineage>
        <taxon>Bacteria</taxon>
        <taxon>Pseudomonadati</taxon>
        <taxon>Pseudomonadota</taxon>
        <taxon>Gammaproteobacteria</taxon>
        <taxon>Pseudomonadales</taxon>
        <taxon>Pseudomonadaceae</taxon>
        <taxon>Pseudomonas</taxon>
    </lineage>
</organism>
<proteinExistence type="predicted"/>
<protein>
    <submittedName>
        <fullName evidence="1">Uncharacterized protein</fullName>
    </submittedName>
</protein>
<dbReference type="AlphaFoldDB" id="A0A3G7U592"/>
<name>A0A3G7U592_9PSED</name>
<evidence type="ECO:0000313" key="1">
    <source>
        <dbReference type="EMBL" id="AZE53838.1"/>
    </source>
</evidence>
<gene>
    <name evidence="1" type="ORF">C4K03_1667</name>
</gene>
<sequence length="41" mass="4498">MAVHQSMNLLADTLQSGASPLPHLDLLWLLELTIGQITPCR</sequence>
<evidence type="ECO:0000313" key="2">
    <source>
        <dbReference type="Proteomes" id="UP000268696"/>
    </source>
</evidence>
<dbReference type="Proteomes" id="UP000268696">
    <property type="component" value="Chromosome"/>
</dbReference>
<accession>A0A3G7U592</accession>
<reference evidence="1 2" key="1">
    <citation type="submission" date="2018-03" db="EMBL/GenBank/DDBJ databases">
        <title>Diversity of phytobeneficial traits revealed by whole-genome analysis of worldwide-isolated phenazine-producing Pseudomonas spp.</title>
        <authorList>
            <person name="Biessy A."/>
            <person name="Novinscak A."/>
            <person name="Blom J."/>
            <person name="Leger G."/>
            <person name="Thomashow L.S."/>
            <person name="Cazorla F.M."/>
            <person name="Josic D."/>
            <person name="Filion M."/>
        </authorList>
    </citation>
    <scope>NUCLEOTIDE SEQUENCE [LARGE SCALE GENOMIC DNA]</scope>
    <source>
        <strain evidence="1 2">30B</strain>
    </source>
</reference>